<dbReference type="Gene3D" id="3.90.230.10">
    <property type="entry name" value="Creatinase/methionine aminopeptidase superfamily"/>
    <property type="match status" value="1"/>
</dbReference>
<protein>
    <submittedName>
        <fullName evidence="3 4">Xaa-Pro dipeptidase</fullName>
    </submittedName>
</protein>
<organism evidence="3 5">
    <name type="scientific">Megasphaera hutchinsoni</name>
    <dbReference type="NCBI Taxonomy" id="1588748"/>
    <lineage>
        <taxon>Bacteria</taxon>
        <taxon>Bacillati</taxon>
        <taxon>Bacillota</taxon>
        <taxon>Negativicutes</taxon>
        <taxon>Veillonellales</taxon>
        <taxon>Veillonellaceae</taxon>
        <taxon>Megasphaera</taxon>
    </lineage>
</organism>
<sequence>MVQENVTRLRAYMQSIQATAVLLLQPENILYFSGFTGGEGALVVTATRAELWTDARYLEQAAQQAGLLYEIKNHQGKLASCIARTLTVEQVATVAYEPQGLTYFMYEALAQETTSSFVPADVVSLRAVKQRAEIAYTRRACAIADKAFAQTVAELHAGMTEREVATMLESKMLLLGSEEKSFTTIVASGTRSAMPHGTATDKVIEVGDFVTFDFGAVCHGYHSDMTRTLVMGRASTEQKEWYALVQEGQRLGVSLLHVGASCRDIDAQVRAFFAQHGVERYFTHSLGHGTGLEIHEAPVLSPRSTETLKENMIVTVEPGLYIEGKYGVRIEDSLAITATGCELLTQTSKELMELV</sequence>
<dbReference type="Pfam" id="PF00557">
    <property type="entry name" value="Peptidase_M24"/>
    <property type="match status" value="1"/>
</dbReference>
<dbReference type="Gene3D" id="3.40.350.10">
    <property type="entry name" value="Creatinase/prolidase N-terminal domain"/>
    <property type="match status" value="1"/>
</dbReference>
<reference evidence="5" key="2">
    <citation type="submission" date="2016-01" db="EMBL/GenBank/DDBJ databases">
        <authorList>
            <person name="Mitreva M."/>
            <person name="Pepin K.H."/>
            <person name="Mihindukulasuriya K.A."/>
            <person name="Fulton R."/>
            <person name="Fronick C."/>
            <person name="O'Laughlin M."/>
            <person name="Miner T."/>
            <person name="Herter B."/>
            <person name="Rosa B.A."/>
            <person name="Cordes M."/>
            <person name="Tomlinson C."/>
            <person name="Wollam A."/>
            <person name="Palsikar V.B."/>
            <person name="Mardis E.R."/>
            <person name="Wilson R.K."/>
        </authorList>
    </citation>
    <scope>NUCLEOTIDE SEQUENCE [LARGE SCALE GENOMIC DNA]</scope>
    <source>
        <strain evidence="5">KA00182</strain>
    </source>
</reference>
<dbReference type="Pfam" id="PF01321">
    <property type="entry name" value="Creatinase_N"/>
    <property type="match status" value="1"/>
</dbReference>
<evidence type="ECO:0000259" key="2">
    <source>
        <dbReference type="Pfam" id="PF01321"/>
    </source>
</evidence>
<dbReference type="CDD" id="cd01092">
    <property type="entry name" value="APP-like"/>
    <property type="match status" value="1"/>
</dbReference>
<evidence type="ECO:0000259" key="1">
    <source>
        <dbReference type="Pfam" id="PF00557"/>
    </source>
</evidence>
<dbReference type="AlphaFoldDB" id="A0A134CLN4"/>
<dbReference type="SUPFAM" id="SSF53092">
    <property type="entry name" value="Creatinase/prolidase N-terminal domain"/>
    <property type="match status" value="1"/>
</dbReference>
<dbReference type="InterPro" id="IPR000994">
    <property type="entry name" value="Pept_M24"/>
</dbReference>
<proteinExistence type="predicted"/>
<dbReference type="InterPro" id="IPR029149">
    <property type="entry name" value="Creatin/AminoP/Spt16_N"/>
</dbReference>
<dbReference type="EMBL" id="LSDT01000002">
    <property type="protein sequence ID" value="KXB93118.1"/>
    <property type="molecule type" value="Genomic_DNA"/>
</dbReference>
<feature type="domain" description="Creatinase N-terminal" evidence="2">
    <location>
        <begin position="7"/>
        <end position="123"/>
    </location>
</feature>
<dbReference type="PANTHER" id="PTHR46112">
    <property type="entry name" value="AMINOPEPTIDASE"/>
    <property type="match status" value="1"/>
</dbReference>
<accession>A0A134CLN4</accession>
<dbReference type="Proteomes" id="UP000242958">
    <property type="component" value="Unassembled WGS sequence"/>
</dbReference>
<dbReference type="EMBL" id="NFMF01000012">
    <property type="protein sequence ID" value="PNH20718.1"/>
    <property type="molecule type" value="Genomic_DNA"/>
</dbReference>
<dbReference type="RefSeq" id="WP_062484817.1">
    <property type="nucleotide sequence ID" value="NZ_KQ960925.1"/>
</dbReference>
<dbReference type="Proteomes" id="UP000070160">
    <property type="component" value="Unassembled WGS sequence"/>
</dbReference>
<evidence type="ECO:0000313" key="4">
    <source>
        <dbReference type="EMBL" id="PNH20718.1"/>
    </source>
</evidence>
<dbReference type="PANTHER" id="PTHR46112:SF3">
    <property type="entry name" value="AMINOPEPTIDASE YPDF"/>
    <property type="match status" value="1"/>
</dbReference>
<gene>
    <name evidence="4" type="ORF">CAL30_07150</name>
    <name evidence="3" type="ORF">HMPREF3182_00034</name>
</gene>
<dbReference type="PATRIC" id="fig|1588748.3.peg.34"/>
<reference evidence="3" key="1">
    <citation type="submission" date="2016-01" db="EMBL/GenBank/DDBJ databases">
        <authorList>
            <person name="Oliw E.H."/>
        </authorList>
    </citation>
    <scope>NUCLEOTIDE SEQUENCE [LARGE SCALE GENOMIC DNA]</scope>
    <source>
        <strain evidence="3">KA00182</strain>
    </source>
</reference>
<dbReference type="InterPro" id="IPR000587">
    <property type="entry name" value="Creatinase_N"/>
</dbReference>
<comment type="caution">
    <text evidence="3">The sequence shown here is derived from an EMBL/GenBank/DDBJ whole genome shotgun (WGS) entry which is preliminary data.</text>
</comment>
<dbReference type="STRING" id="1588748.HMPREF3182_00034"/>
<reference evidence="4 6" key="3">
    <citation type="submission" date="2017-05" db="EMBL/GenBank/DDBJ databases">
        <authorList>
            <person name="Song R."/>
            <person name="Chenine A.L."/>
            <person name="Ruprecht R.M."/>
        </authorList>
    </citation>
    <scope>NUCLEOTIDE SEQUENCE [LARGE SCALE GENOMIC DNA]</scope>
    <source>
        <strain evidence="4 6">KA00229</strain>
    </source>
</reference>
<name>A0A134CLN4_9FIRM</name>
<dbReference type="InterPro" id="IPR050659">
    <property type="entry name" value="Peptidase_M24B"/>
</dbReference>
<accession>A0A2J8B7G9</accession>
<dbReference type="SUPFAM" id="SSF55920">
    <property type="entry name" value="Creatinase/aminopeptidase"/>
    <property type="match status" value="1"/>
</dbReference>
<evidence type="ECO:0000313" key="3">
    <source>
        <dbReference type="EMBL" id="KXB93118.1"/>
    </source>
</evidence>
<keyword evidence="5" id="KW-1185">Reference proteome</keyword>
<evidence type="ECO:0000313" key="5">
    <source>
        <dbReference type="Proteomes" id="UP000070160"/>
    </source>
</evidence>
<dbReference type="InterPro" id="IPR036005">
    <property type="entry name" value="Creatinase/aminopeptidase-like"/>
</dbReference>
<evidence type="ECO:0000313" key="6">
    <source>
        <dbReference type="Proteomes" id="UP000242958"/>
    </source>
</evidence>
<feature type="domain" description="Peptidase M24" evidence="1">
    <location>
        <begin position="137"/>
        <end position="338"/>
    </location>
</feature>